<evidence type="ECO:0000313" key="2">
    <source>
        <dbReference type="Proteomes" id="UP001187192"/>
    </source>
</evidence>
<evidence type="ECO:0000313" key="1">
    <source>
        <dbReference type="EMBL" id="GMN51156.1"/>
    </source>
</evidence>
<reference evidence="1" key="1">
    <citation type="submission" date="2023-07" db="EMBL/GenBank/DDBJ databases">
        <title>draft genome sequence of fig (Ficus carica).</title>
        <authorList>
            <person name="Takahashi T."/>
            <person name="Nishimura K."/>
        </authorList>
    </citation>
    <scope>NUCLEOTIDE SEQUENCE</scope>
</reference>
<evidence type="ECO:0008006" key="3">
    <source>
        <dbReference type="Google" id="ProtNLM"/>
    </source>
</evidence>
<protein>
    <recommendedName>
        <fullName evidence="3">Retrotransposon gag domain-containing protein</fullName>
    </recommendedName>
</protein>
<sequence>MDPARVDKDRDAVASFYESHPLLFDGTRRTVSLAAWLYDMELIFRTSHIEARLQVSLASRCLVADARLWWMTLGEQAMPDCTWAHFRTLVIARFGPVPDEGADEPYRDPEIYRAMHLERYFSYVVDWHAYPQESMGHYCRRFQEAMLPHIPQDIVSPGMQALLILRNGLRHQIRQYAELYLPLSCYVPRNAAPPPGTAAGFLLLDEGHRLGYLPNLGLSHSISDVTSGYHP</sequence>
<comment type="caution">
    <text evidence="1">The sequence shown here is derived from an EMBL/GenBank/DDBJ whole genome shotgun (WGS) entry which is preliminary data.</text>
</comment>
<organism evidence="1 2">
    <name type="scientific">Ficus carica</name>
    <name type="common">Common fig</name>
    <dbReference type="NCBI Taxonomy" id="3494"/>
    <lineage>
        <taxon>Eukaryota</taxon>
        <taxon>Viridiplantae</taxon>
        <taxon>Streptophyta</taxon>
        <taxon>Embryophyta</taxon>
        <taxon>Tracheophyta</taxon>
        <taxon>Spermatophyta</taxon>
        <taxon>Magnoliopsida</taxon>
        <taxon>eudicotyledons</taxon>
        <taxon>Gunneridae</taxon>
        <taxon>Pentapetalae</taxon>
        <taxon>rosids</taxon>
        <taxon>fabids</taxon>
        <taxon>Rosales</taxon>
        <taxon>Moraceae</taxon>
        <taxon>Ficeae</taxon>
        <taxon>Ficus</taxon>
    </lineage>
</organism>
<dbReference type="EMBL" id="BTGU01000036">
    <property type="protein sequence ID" value="GMN51156.1"/>
    <property type="molecule type" value="Genomic_DNA"/>
</dbReference>
<name>A0AA88AXT7_FICCA</name>
<keyword evidence="2" id="KW-1185">Reference proteome</keyword>
<dbReference type="Proteomes" id="UP001187192">
    <property type="component" value="Unassembled WGS sequence"/>
</dbReference>
<proteinExistence type="predicted"/>
<dbReference type="AlphaFoldDB" id="A0AA88AXT7"/>
<accession>A0AA88AXT7</accession>
<gene>
    <name evidence="1" type="ORF">TIFTF001_020309</name>
</gene>